<proteinExistence type="predicted"/>
<reference evidence="1 2" key="1">
    <citation type="submission" date="2015-08" db="EMBL/GenBank/DDBJ databases">
        <title>Genome sequencing of Penicillium nordicum.</title>
        <authorList>
            <person name="Nguyen H.D."/>
            <person name="Seifert K.A."/>
        </authorList>
    </citation>
    <scope>NUCLEOTIDE SEQUENCE [LARGE SCALE GENOMIC DNA]</scope>
    <source>
        <strain evidence="1 2">DAOMC 185683</strain>
    </source>
</reference>
<dbReference type="Proteomes" id="UP000037696">
    <property type="component" value="Unassembled WGS sequence"/>
</dbReference>
<evidence type="ECO:0000313" key="2">
    <source>
        <dbReference type="Proteomes" id="UP000037696"/>
    </source>
</evidence>
<gene>
    <name evidence="1" type="ORF">ACN38_g11244</name>
</gene>
<comment type="caution">
    <text evidence="1">The sequence shown here is derived from an EMBL/GenBank/DDBJ whole genome shotgun (WGS) entry which is preliminary data.</text>
</comment>
<feature type="non-terminal residue" evidence="1">
    <location>
        <position position="1"/>
    </location>
</feature>
<dbReference type="AlphaFoldDB" id="A0A0M9WB02"/>
<evidence type="ECO:0000313" key="1">
    <source>
        <dbReference type="EMBL" id="KOS37949.1"/>
    </source>
</evidence>
<sequence length="23" mass="2702">DLNYCWQYEPMTELCIGGILSRP</sequence>
<protein>
    <submittedName>
        <fullName evidence="1">Uncharacterized protein</fullName>
    </submittedName>
</protein>
<name>A0A0M9WB02_9EURO</name>
<accession>A0A0M9WB02</accession>
<keyword evidence="2" id="KW-1185">Reference proteome</keyword>
<organism evidence="1 2">
    <name type="scientific">Penicillium nordicum</name>
    <dbReference type="NCBI Taxonomy" id="229535"/>
    <lineage>
        <taxon>Eukaryota</taxon>
        <taxon>Fungi</taxon>
        <taxon>Dikarya</taxon>
        <taxon>Ascomycota</taxon>
        <taxon>Pezizomycotina</taxon>
        <taxon>Eurotiomycetes</taxon>
        <taxon>Eurotiomycetidae</taxon>
        <taxon>Eurotiales</taxon>
        <taxon>Aspergillaceae</taxon>
        <taxon>Penicillium</taxon>
    </lineage>
</organism>
<dbReference type="EMBL" id="LHQQ01000282">
    <property type="protein sequence ID" value="KOS37949.1"/>
    <property type="molecule type" value="Genomic_DNA"/>
</dbReference>